<organism evidence="1 2">
    <name type="scientific">Trapa incisa</name>
    <dbReference type="NCBI Taxonomy" id="236973"/>
    <lineage>
        <taxon>Eukaryota</taxon>
        <taxon>Viridiplantae</taxon>
        <taxon>Streptophyta</taxon>
        <taxon>Embryophyta</taxon>
        <taxon>Tracheophyta</taxon>
        <taxon>Spermatophyta</taxon>
        <taxon>Magnoliopsida</taxon>
        <taxon>eudicotyledons</taxon>
        <taxon>Gunneridae</taxon>
        <taxon>Pentapetalae</taxon>
        <taxon>rosids</taxon>
        <taxon>malvids</taxon>
        <taxon>Myrtales</taxon>
        <taxon>Lythraceae</taxon>
        <taxon>Trapa</taxon>
    </lineage>
</organism>
<dbReference type="EMBL" id="JAXIOK010000016">
    <property type="protein sequence ID" value="KAK4751889.1"/>
    <property type="molecule type" value="Genomic_DNA"/>
</dbReference>
<keyword evidence="2" id="KW-1185">Reference proteome</keyword>
<name>A0AAN7JQ86_9MYRT</name>
<protein>
    <submittedName>
        <fullName evidence="1">Uncharacterized protein</fullName>
    </submittedName>
</protein>
<comment type="caution">
    <text evidence="1">The sequence shown here is derived from an EMBL/GenBank/DDBJ whole genome shotgun (WGS) entry which is preliminary data.</text>
</comment>
<gene>
    <name evidence="1" type="ORF">SAY87_020687</name>
</gene>
<accession>A0AAN7JQ86</accession>
<dbReference type="Proteomes" id="UP001345219">
    <property type="component" value="Chromosome 16"/>
</dbReference>
<dbReference type="AlphaFoldDB" id="A0AAN7JQ86"/>
<proteinExistence type="predicted"/>
<evidence type="ECO:0000313" key="2">
    <source>
        <dbReference type="Proteomes" id="UP001345219"/>
    </source>
</evidence>
<evidence type="ECO:0000313" key="1">
    <source>
        <dbReference type="EMBL" id="KAK4751889.1"/>
    </source>
</evidence>
<sequence>MGPPYRQVRTLFLFLGTNSNSTALLLRDSTFPGIGVPAVLASGAIVANSLVSVSKHTELLDAVVYEIYTNLPIGVYLPTMSVLYLVELLESVLNWTEMLLLWPTSLGYVHILQDYGQD</sequence>
<reference evidence="1 2" key="1">
    <citation type="journal article" date="2023" name="Hortic Res">
        <title>Pangenome of water caltrop reveals structural variations and asymmetric subgenome divergence after allopolyploidization.</title>
        <authorList>
            <person name="Zhang X."/>
            <person name="Chen Y."/>
            <person name="Wang L."/>
            <person name="Yuan Y."/>
            <person name="Fang M."/>
            <person name="Shi L."/>
            <person name="Lu R."/>
            <person name="Comes H.P."/>
            <person name="Ma Y."/>
            <person name="Chen Y."/>
            <person name="Huang G."/>
            <person name="Zhou Y."/>
            <person name="Zheng Z."/>
            <person name="Qiu Y."/>
        </authorList>
    </citation>
    <scope>NUCLEOTIDE SEQUENCE [LARGE SCALE GENOMIC DNA]</scope>
    <source>
        <tissue evidence="1">Roots</tissue>
    </source>
</reference>